<dbReference type="PANTHER" id="PTHR43792">
    <property type="entry name" value="GNAT FAMILY, PUTATIVE (AFU_ORTHOLOGUE AFUA_3G00765)-RELATED-RELATED"/>
    <property type="match status" value="1"/>
</dbReference>
<comment type="caution">
    <text evidence="5">The sequence shown here is derived from an EMBL/GenBank/DDBJ whole genome shotgun (WGS) entry which is preliminary data.</text>
</comment>
<gene>
    <name evidence="5" type="ORF">H9763_05445</name>
</gene>
<dbReference type="InterPro" id="IPR016181">
    <property type="entry name" value="Acyl_CoA_acyltransferase"/>
</dbReference>
<evidence type="ECO:0000256" key="2">
    <source>
        <dbReference type="ARBA" id="ARBA00023315"/>
    </source>
</evidence>
<dbReference type="Proteomes" id="UP000886883">
    <property type="component" value="Unassembled WGS sequence"/>
</dbReference>
<feature type="domain" description="N-acetyltransferase" evidence="4">
    <location>
        <begin position="16"/>
        <end position="183"/>
    </location>
</feature>
<evidence type="ECO:0000256" key="1">
    <source>
        <dbReference type="ARBA" id="ARBA00022679"/>
    </source>
</evidence>
<protein>
    <submittedName>
        <fullName evidence="5">GNAT family N-acetyltransferase</fullName>
    </submittedName>
</protein>
<sequence>MRFQEKQVRLADGRICVLKSPEPADAQRMLDYLKRTAAETHFMLRLPEEVTMTVEEEISYLESSLKDPGAMMINALVDGELAGNVGINPQGLRRKIRHRAGVGIALVKEYWGMGLGRLLMEEAVRAAAAMGYSQLELGVYGDNERAIRLYEKLGFEPWGRIRNAFRLPDGTVCDEILMGLLLE</sequence>
<dbReference type="EMBL" id="DWXE01000018">
    <property type="protein sequence ID" value="HJB90898.1"/>
    <property type="molecule type" value="Genomic_DNA"/>
</dbReference>
<evidence type="ECO:0000259" key="4">
    <source>
        <dbReference type="PROSITE" id="PS51186"/>
    </source>
</evidence>
<organism evidence="5 6">
    <name type="scientific">Candidatus Eisenbergiella merdigallinarum</name>
    <dbReference type="NCBI Taxonomy" id="2838552"/>
    <lineage>
        <taxon>Bacteria</taxon>
        <taxon>Bacillati</taxon>
        <taxon>Bacillota</taxon>
        <taxon>Clostridia</taxon>
        <taxon>Lachnospirales</taxon>
        <taxon>Lachnospiraceae</taxon>
        <taxon>Eisenbergiella</taxon>
    </lineage>
</organism>
<dbReference type="SUPFAM" id="SSF55729">
    <property type="entry name" value="Acyl-CoA N-acyltransferases (Nat)"/>
    <property type="match status" value="1"/>
</dbReference>
<evidence type="ECO:0000256" key="3">
    <source>
        <dbReference type="ARBA" id="ARBA00038502"/>
    </source>
</evidence>
<keyword evidence="1" id="KW-0808">Transferase</keyword>
<dbReference type="Gene3D" id="3.40.630.30">
    <property type="match status" value="1"/>
</dbReference>
<name>A0A9D2MQ44_9FIRM</name>
<evidence type="ECO:0000313" key="6">
    <source>
        <dbReference type="Proteomes" id="UP000886883"/>
    </source>
</evidence>
<dbReference type="GO" id="GO:0005737">
    <property type="term" value="C:cytoplasm"/>
    <property type="evidence" value="ECO:0007669"/>
    <property type="project" value="TreeGrafter"/>
</dbReference>
<dbReference type="InterPro" id="IPR051531">
    <property type="entry name" value="N-acetyltransferase"/>
</dbReference>
<reference evidence="5" key="1">
    <citation type="journal article" date="2021" name="PeerJ">
        <title>Extensive microbial diversity within the chicken gut microbiome revealed by metagenomics and culture.</title>
        <authorList>
            <person name="Gilroy R."/>
            <person name="Ravi A."/>
            <person name="Getino M."/>
            <person name="Pursley I."/>
            <person name="Horton D.L."/>
            <person name="Alikhan N.F."/>
            <person name="Baker D."/>
            <person name="Gharbi K."/>
            <person name="Hall N."/>
            <person name="Watson M."/>
            <person name="Adriaenssens E.M."/>
            <person name="Foster-Nyarko E."/>
            <person name="Jarju S."/>
            <person name="Secka A."/>
            <person name="Antonio M."/>
            <person name="Oren A."/>
            <person name="Chaudhuri R.R."/>
            <person name="La Ragione R."/>
            <person name="Hildebrand F."/>
            <person name="Pallen M.J."/>
        </authorList>
    </citation>
    <scope>NUCLEOTIDE SEQUENCE</scope>
    <source>
        <strain evidence="5">USAMLcec3-2134</strain>
    </source>
</reference>
<proteinExistence type="inferred from homology"/>
<evidence type="ECO:0000313" key="5">
    <source>
        <dbReference type="EMBL" id="HJB90898.1"/>
    </source>
</evidence>
<reference evidence="5" key="2">
    <citation type="submission" date="2021-04" db="EMBL/GenBank/DDBJ databases">
        <authorList>
            <person name="Gilroy R."/>
        </authorList>
    </citation>
    <scope>NUCLEOTIDE SEQUENCE</scope>
    <source>
        <strain evidence="5">USAMLcec3-2134</strain>
    </source>
</reference>
<comment type="similarity">
    <text evidence="3">Belongs to the acetyltransferase family. RimJ subfamily.</text>
</comment>
<dbReference type="PROSITE" id="PS51186">
    <property type="entry name" value="GNAT"/>
    <property type="match status" value="1"/>
</dbReference>
<dbReference type="InterPro" id="IPR000182">
    <property type="entry name" value="GNAT_dom"/>
</dbReference>
<dbReference type="AlphaFoldDB" id="A0A9D2MQ44"/>
<dbReference type="PANTHER" id="PTHR43792:SF8">
    <property type="entry name" value="[RIBOSOMAL PROTEIN US5]-ALANINE N-ACETYLTRANSFERASE"/>
    <property type="match status" value="1"/>
</dbReference>
<keyword evidence="2" id="KW-0012">Acyltransferase</keyword>
<dbReference type="CDD" id="cd04301">
    <property type="entry name" value="NAT_SF"/>
    <property type="match status" value="1"/>
</dbReference>
<accession>A0A9D2MQ44</accession>
<dbReference type="Pfam" id="PF00583">
    <property type="entry name" value="Acetyltransf_1"/>
    <property type="match status" value="1"/>
</dbReference>
<dbReference type="GO" id="GO:0008999">
    <property type="term" value="F:protein-N-terminal-alanine acetyltransferase activity"/>
    <property type="evidence" value="ECO:0007669"/>
    <property type="project" value="TreeGrafter"/>
</dbReference>